<accession>M1WI65</accession>
<dbReference type="HOGENOM" id="CLU_1948607_0_0_1"/>
<keyword evidence="2" id="KW-1185">Reference proteome</keyword>
<comment type="caution">
    <text evidence="1">The sequence shown here is derived from an EMBL/GenBank/DDBJ whole genome shotgun (WGS) entry which is preliminary data.</text>
</comment>
<evidence type="ECO:0000313" key="2">
    <source>
        <dbReference type="Proteomes" id="UP000016801"/>
    </source>
</evidence>
<proteinExistence type="predicted"/>
<evidence type="ECO:0000313" key="1">
    <source>
        <dbReference type="EMBL" id="CCE33939.1"/>
    </source>
</evidence>
<dbReference type="VEuPathDB" id="FungiDB:CPUR_07867"/>
<organism evidence="1 2">
    <name type="scientific">Claviceps purpurea (strain 20.1)</name>
    <name type="common">Ergot fungus</name>
    <name type="synonym">Sphacelia segetum</name>
    <dbReference type="NCBI Taxonomy" id="1111077"/>
    <lineage>
        <taxon>Eukaryota</taxon>
        <taxon>Fungi</taxon>
        <taxon>Dikarya</taxon>
        <taxon>Ascomycota</taxon>
        <taxon>Pezizomycotina</taxon>
        <taxon>Sordariomycetes</taxon>
        <taxon>Hypocreomycetidae</taxon>
        <taxon>Hypocreales</taxon>
        <taxon>Clavicipitaceae</taxon>
        <taxon>Claviceps</taxon>
    </lineage>
</organism>
<dbReference type="Proteomes" id="UP000016801">
    <property type="component" value="Unassembled WGS sequence"/>
</dbReference>
<reference evidence="1 2" key="1">
    <citation type="journal article" date="2013" name="PLoS Genet.">
        <title>Plant-symbiotic fungi as chemical engineers: Multi-genome analysis of the Clavicipitaceae reveals dynamics of alkaloid loci.</title>
        <authorList>
            <person name="Schardl C.L."/>
            <person name="Young C.A."/>
            <person name="Hesse U."/>
            <person name="Amyotte S.G."/>
            <person name="Andreeva K."/>
            <person name="Calie P.J."/>
            <person name="Fleetwood D.J."/>
            <person name="Haws D.C."/>
            <person name="Moore N."/>
            <person name="Oeser B."/>
            <person name="Panaccione D.G."/>
            <person name="Schweri K.K."/>
            <person name="Voisey C.R."/>
            <person name="Farman M.L."/>
            <person name="Jaromczyk J.W."/>
            <person name="Roe B.A."/>
            <person name="O'Sullivan D.M."/>
            <person name="Scott B."/>
            <person name="Tudzynski P."/>
            <person name="An Z."/>
            <person name="Arnaoudova E.G."/>
            <person name="Bullock C.T."/>
            <person name="Charlton N.D."/>
            <person name="Chen L."/>
            <person name="Cox M."/>
            <person name="Dinkins R.D."/>
            <person name="Florea S."/>
            <person name="Glenn A.E."/>
            <person name="Gordon A."/>
            <person name="Gueldener U."/>
            <person name="Harris D.R."/>
            <person name="Hollin W."/>
            <person name="Jaromczyk J."/>
            <person name="Johnson R.D."/>
            <person name="Khan A.K."/>
            <person name="Leistner E."/>
            <person name="Leuchtmann A."/>
            <person name="Li C."/>
            <person name="Liu J."/>
            <person name="Liu J."/>
            <person name="Liu M."/>
            <person name="Mace W."/>
            <person name="Machado C."/>
            <person name="Nagabhyru P."/>
            <person name="Pan J."/>
            <person name="Schmid J."/>
            <person name="Sugawara K."/>
            <person name="Steiner U."/>
            <person name="Takach J.E."/>
            <person name="Tanaka E."/>
            <person name="Webb J.S."/>
            <person name="Wilson E.V."/>
            <person name="Wiseman J.L."/>
            <person name="Yoshida R."/>
            <person name="Zeng Z."/>
        </authorList>
    </citation>
    <scope>NUCLEOTIDE SEQUENCE [LARGE SCALE GENOMIC DNA]</scope>
    <source>
        <strain evidence="1 2">20.1</strain>
    </source>
</reference>
<gene>
    <name evidence="1" type="ORF">CPUR_07867</name>
</gene>
<dbReference type="AlphaFoldDB" id="M1WI65"/>
<dbReference type="EMBL" id="CAGA01000070">
    <property type="protein sequence ID" value="CCE33939.1"/>
    <property type="molecule type" value="Genomic_DNA"/>
</dbReference>
<name>M1WI65_CLAP2</name>
<sequence length="129" mass="13780">MRSSLCVVRSCDAEPLILVAFTDEDGRDLPLPRPRSRVVFLRDTQCLCLVNYKLRVSDVDLTSKIGYGGASAASAPQQRTVANLAARNSATGGLKLRRFCGTSCEAEHGGCDYGRIEGLGFGGVADRSP</sequence>
<protein>
    <submittedName>
        <fullName evidence="1">Uncharacterized protein</fullName>
    </submittedName>
</protein>